<dbReference type="InterPro" id="IPR025375">
    <property type="entry name" value="DUF4365"/>
</dbReference>
<dbReference type="Proteomes" id="UP000307574">
    <property type="component" value="Unassembled WGS sequence"/>
</dbReference>
<reference evidence="2 3" key="1">
    <citation type="submission" date="2019-04" db="EMBL/GenBank/DDBJ databases">
        <title>A reverse ecology approach based on a biological definition of microbial populations.</title>
        <authorList>
            <person name="Arevalo P."/>
            <person name="Vaninsberghe D."/>
            <person name="Elsherbini J."/>
            <person name="Gore J."/>
            <person name="Polz M."/>
        </authorList>
    </citation>
    <scope>NUCLEOTIDE SEQUENCE [LARGE SCALE GENOMIC DNA]</scope>
    <source>
        <strain evidence="2 3">10N.261.46.F4</strain>
    </source>
</reference>
<evidence type="ECO:0000313" key="3">
    <source>
        <dbReference type="Proteomes" id="UP000307574"/>
    </source>
</evidence>
<sequence>MSRYNPTERIGINAVESVVVRNLGWIFRDQPVCDQGIDAHIEIVNDGNPTGKLLGVQVKSGSSHFKETAQGYVYYGSMVHLEYWLSYSLPVILVGYLPEDDKVIWAPITKDSIEYTPKNWKITIPKNCILTEESGDSLKYLVQGTSEEIKYRNLLLNLENMKFLDRGGRLLICKEDWINKSLSRGRFELIKQDSDGKEETIVSDFHWYTGMSVEQLVNNIYPWADVGIDEEYYDTNADESFYSMYTDSYKNSHKLYPYTVECGEVAFYRLELSLNTLGNSFLKVAEYIGESIYNKH</sequence>
<dbReference type="EMBL" id="SYUV01000073">
    <property type="protein sequence ID" value="TKF27534.1"/>
    <property type="molecule type" value="Genomic_DNA"/>
</dbReference>
<dbReference type="AlphaFoldDB" id="A0A4U1Z0H5"/>
<evidence type="ECO:0000313" key="2">
    <source>
        <dbReference type="EMBL" id="TKF27534.1"/>
    </source>
</evidence>
<accession>A0A4U1Z0H5</accession>
<dbReference type="Pfam" id="PF14280">
    <property type="entry name" value="DUF4365"/>
    <property type="match status" value="1"/>
</dbReference>
<protein>
    <submittedName>
        <fullName evidence="2">DUF4365 domain-containing protein</fullName>
    </submittedName>
</protein>
<name>A0A4U1Z0H5_9VIBR</name>
<dbReference type="RefSeq" id="WP_136981126.1">
    <property type="nucleotide sequence ID" value="NZ_SYUV01000073.1"/>
</dbReference>
<feature type="domain" description="DUF4365" evidence="1">
    <location>
        <begin position="8"/>
        <end position="139"/>
    </location>
</feature>
<gene>
    <name evidence="2" type="ORF">FCV50_19380</name>
</gene>
<organism evidence="2 3">
    <name type="scientific">Vibrio kanaloae</name>
    <dbReference type="NCBI Taxonomy" id="170673"/>
    <lineage>
        <taxon>Bacteria</taxon>
        <taxon>Pseudomonadati</taxon>
        <taxon>Pseudomonadota</taxon>
        <taxon>Gammaproteobacteria</taxon>
        <taxon>Vibrionales</taxon>
        <taxon>Vibrionaceae</taxon>
        <taxon>Vibrio</taxon>
    </lineage>
</organism>
<comment type="caution">
    <text evidence="2">The sequence shown here is derived from an EMBL/GenBank/DDBJ whole genome shotgun (WGS) entry which is preliminary data.</text>
</comment>
<proteinExistence type="predicted"/>
<evidence type="ECO:0000259" key="1">
    <source>
        <dbReference type="Pfam" id="PF14280"/>
    </source>
</evidence>